<evidence type="ECO:0000313" key="2">
    <source>
        <dbReference type="Proteomes" id="UP000647836"/>
    </source>
</evidence>
<dbReference type="Proteomes" id="UP000647836">
    <property type="component" value="Unassembled WGS sequence"/>
</dbReference>
<protein>
    <recommendedName>
        <fullName evidence="3">Radical SAM protein</fullName>
    </recommendedName>
</protein>
<evidence type="ECO:0000313" key="1">
    <source>
        <dbReference type="EMBL" id="MBE9107168.1"/>
    </source>
</evidence>
<evidence type="ECO:0008006" key="3">
    <source>
        <dbReference type="Google" id="ProtNLM"/>
    </source>
</evidence>
<sequence length="360" mass="41194">MNTDKNAASEITLQGSQYMLHGFPVLGIPDEERAVKYFSLNPFLPNVQNRCSIECAYCVCHQDRDWHHYPQNFQDVSSPVDLLDLLLDYIFATQEGQKGFPISLCDYSDPFIPAHRERVLSILDALIDRKAANIVYITTKVHPGQSFIERLKTTLERPHSLRVTVFVSLPPLKPGYEQASIQSRVQLLQDLVNLGIPCCWYLRPLVEEWFDEALMWQLARTLLPHVSRHVILSGLVMSEEIEASLLKQELIVPEWDRTQLGRKQYLSLEFESKVRSILSTVASEQNISLGPVMGHRLCGTNGNHAYGCLICAKQNRYCQLFQLYHYGETIATEDNQRLKTLLRQNSVKVSSREPSTEECQ</sequence>
<organism evidence="1 2">
    <name type="scientific">Nostoc cf. edaphicum LEGE 07299</name>
    <dbReference type="NCBI Taxonomy" id="2777974"/>
    <lineage>
        <taxon>Bacteria</taxon>
        <taxon>Bacillati</taxon>
        <taxon>Cyanobacteriota</taxon>
        <taxon>Cyanophyceae</taxon>
        <taxon>Nostocales</taxon>
        <taxon>Nostocaceae</taxon>
        <taxon>Nostoc</taxon>
    </lineage>
</organism>
<comment type="caution">
    <text evidence="1">The sequence shown here is derived from an EMBL/GenBank/DDBJ whole genome shotgun (WGS) entry which is preliminary data.</text>
</comment>
<dbReference type="RefSeq" id="WP_194046807.1">
    <property type="nucleotide sequence ID" value="NZ_JADEXF010000758.1"/>
</dbReference>
<keyword evidence="2" id="KW-1185">Reference proteome</keyword>
<name>A0ABR9U3F2_9NOSO</name>
<gene>
    <name evidence="1" type="ORF">IQ229_20235</name>
</gene>
<accession>A0ABR9U3F2</accession>
<proteinExistence type="predicted"/>
<dbReference type="EMBL" id="JADEXF010000758">
    <property type="protein sequence ID" value="MBE9107168.1"/>
    <property type="molecule type" value="Genomic_DNA"/>
</dbReference>
<reference evidence="1 2" key="1">
    <citation type="submission" date="2020-10" db="EMBL/GenBank/DDBJ databases">
        <authorList>
            <person name="Castelo-Branco R."/>
            <person name="Eusebio N."/>
            <person name="Adriana R."/>
            <person name="Vieira A."/>
            <person name="Brugerolle De Fraissinette N."/>
            <person name="Rezende De Castro R."/>
            <person name="Schneider M.P."/>
            <person name="Vasconcelos V."/>
            <person name="Leao P.N."/>
        </authorList>
    </citation>
    <scope>NUCLEOTIDE SEQUENCE [LARGE SCALE GENOMIC DNA]</scope>
    <source>
        <strain evidence="1 2">LEGE 07299</strain>
    </source>
</reference>